<dbReference type="EMBL" id="SMKU01000218">
    <property type="protein sequence ID" value="TDD75825.1"/>
    <property type="molecule type" value="Genomic_DNA"/>
</dbReference>
<dbReference type="Proteomes" id="UP000294513">
    <property type="component" value="Unassembled WGS sequence"/>
</dbReference>
<dbReference type="SMART" id="SM00823">
    <property type="entry name" value="PKS_PP"/>
    <property type="match status" value="3"/>
</dbReference>
<feature type="domain" description="Carrier" evidence="6">
    <location>
        <begin position="3115"/>
        <end position="3190"/>
    </location>
</feature>
<dbReference type="CDD" id="cd05930">
    <property type="entry name" value="A_NRPS"/>
    <property type="match status" value="2"/>
</dbReference>
<dbReference type="FunFam" id="2.30.38.10:FF:000001">
    <property type="entry name" value="Non-ribosomal peptide synthetase PvdI"/>
    <property type="match status" value="2"/>
</dbReference>
<evidence type="ECO:0000256" key="2">
    <source>
        <dbReference type="ARBA" id="ARBA00022450"/>
    </source>
</evidence>
<proteinExistence type="predicted"/>
<dbReference type="InterPro" id="IPR020802">
    <property type="entry name" value="TesA-like"/>
</dbReference>
<dbReference type="Gene3D" id="3.40.50.150">
    <property type="entry name" value="Vaccinia Virus protein VP39"/>
    <property type="match status" value="1"/>
</dbReference>
<evidence type="ECO:0000313" key="8">
    <source>
        <dbReference type="Proteomes" id="UP000294513"/>
    </source>
</evidence>
<feature type="domain" description="Carrier" evidence="6">
    <location>
        <begin position="2056"/>
        <end position="2131"/>
    </location>
</feature>
<dbReference type="GO" id="GO:0072330">
    <property type="term" value="P:monocarboxylic acid biosynthetic process"/>
    <property type="evidence" value="ECO:0007669"/>
    <property type="project" value="UniProtKB-ARBA"/>
</dbReference>
<keyword evidence="2" id="KW-0596">Phosphopantetheine</keyword>
<reference evidence="7 8" key="1">
    <citation type="submission" date="2019-03" db="EMBL/GenBank/DDBJ databases">
        <title>Draft genome sequences of novel Actinobacteria.</title>
        <authorList>
            <person name="Sahin N."/>
            <person name="Ay H."/>
            <person name="Saygin H."/>
        </authorList>
    </citation>
    <scope>NUCLEOTIDE SEQUENCE [LARGE SCALE GENOMIC DNA]</scope>
    <source>
        <strain evidence="7 8">H3C3</strain>
    </source>
</reference>
<dbReference type="Gene3D" id="3.30.300.30">
    <property type="match status" value="3"/>
</dbReference>
<dbReference type="GO" id="GO:0003824">
    <property type="term" value="F:catalytic activity"/>
    <property type="evidence" value="ECO:0007669"/>
    <property type="project" value="InterPro"/>
</dbReference>
<feature type="compositionally biased region" description="Low complexity" evidence="5">
    <location>
        <begin position="56"/>
        <end position="68"/>
    </location>
</feature>
<dbReference type="Gene3D" id="3.30.559.10">
    <property type="entry name" value="Chloramphenicol acetyltransferase-like domain"/>
    <property type="match status" value="3"/>
</dbReference>
<dbReference type="Pfam" id="PF08242">
    <property type="entry name" value="Methyltransf_12"/>
    <property type="match status" value="1"/>
</dbReference>
<dbReference type="Pfam" id="PF00501">
    <property type="entry name" value="AMP-binding"/>
    <property type="match status" value="2"/>
</dbReference>
<feature type="domain" description="Carrier" evidence="6">
    <location>
        <begin position="591"/>
        <end position="665"/>
    </location>
</feature>
<dbReference type="InterPro" id="IPR001242">
    <property type="entry name" value="Condensation_dom"/>
</dbReference>
<dbReference type="Pfam" id="PF00550">
    <property type="entry name" value="PP-binding"/>
    <property type="match status" value="3"/>
</dbReference>
<dbReference type="Gene3D" id="3.30.559.30">
    <property type="entry name" value="Nonribosomal peptide synthetase, condensation domain"/>
    <property type="match status" value="3"/>
</dbReference>
<dbReference type="NCBIfam" id="TIGR01733">
    <property type="entry name" value="AA-adenyl-dom"/>
    <property type="match status" value="2"/>
</dbReference>
<dbReference type="GO" id="GO:0005737">
    <property type="term" value="C:cytoplasm"/>
    <property type="evidence" value="ECO:0007669"/>
    <property type="project" value="TreeGrafter"/>
</dbReference>
<dbReference type="InterPro" id="IPR020845">
    <property type="entry name" value="AMP-binding_CS"/>
</dbReference>
<evidence type="ECO:0000313" key="7">
    <source>
        <dbReference type="EMBL" id="TDD75825.1"/>
    </source>
</evidence>
<dbReference type="PANTHER" id="PTHR45527:SF1">
    <property type="entry name" value="FATTY ACID SYNTHASE"/>
    <property type="match status" value="1"/>
</dbReference>
<dbReference type="Gene3D" id="3.40.50.1820">
    <property type="entry name" value="alpha/beta hydrolase"/>
    <property type="match status" value="2"/>
</dbReference>
<dbReference type="InterPro" id="IPR000873">
    <property type="entry name" value="AMP-dep_synth/lig_dom"/>
</dbReference>
<dbReference type="PANTHER" id="PTHR45527">
    <property type="entry name" value="NONRIBOSOMAL PEPTIDE SYNTHETASE"/>
    <property type="match status" value="1"/>
</dbReference>
<dbReference type="PROSITE" id="PS50075">
    <property type="entry name" value="CARRIER"/>
    <property type="match status" value="3"/>
</dbReference>
<organism evidence="7 8">
    <name type="scientific">Actinomadura rubrisoli</name>
    <dbReference type="NCBI Taxonomy" id="2530368"/>
    <lineage>
        <taxon>Bacteria</taxon>
        <taxon>Bacillati</taxon>
        <taxon>Actinomycetota</taxon>
        <taxon>Actinomycetes</taxon>
        <taxon>Streptosporangiales</taxon>
        <taxon>Thermomonosporaceae</taxon>
        <taxon>Actinomadura</taxon>
    </lineage>
</organism>
<dbReference type="GO" id="GO:0043041">
    <property type="term" value="P:amino acid activation for nonribosomal peptide biosynthetic process"/>
    <property type="evidence" value="ECO:0007669"/>
    <property type="project" value="TreeGrafter"/>
</dbReference>
<dbReference type="FunFam" id="3.30.300.30:FF:000010">
    <property type="entry name" value="Enterobactin synthetase component F"/>
    <property type="match status" value="1"/>
</dbReference>
<comment type="caution">
    <text evidence="7">The sequence shown here is derived from an EMBL/GenBank/DDBJ whole genome shotgun (WGS) entry which is preliminary data.</text>
</comment>
<dbReference type="GO" id="GO:0009403">
    <property type="term" value="P:toxin biosynthetic process"/>
    <property type="evidence" value="ECO:0007669"/>
    <property type="project" value="UniProtKB-ARBA"/>
</dbReference>
<comment type="cofactor">
    <cofactor evidence="1">
        <name>pantetheine 4'-phosphate</name>
        <dbReference type="ChEBI" id="CHEBI:47942"/>
    </cofactor>
</comment>
<dbReference type="FunFam" id="1.10.1200.10:FF:000016">
    <property type="entry name" value="Non-ribosomal peptide synthase"/>
    <property type="match status" value="2"/>
</dbReference>
<dbReference type="Pfam" id="PF00975">
    <property type="entry name" value="Thioesterase"/>
    <property type="match status" value="1"/>
</dbReference>
<feature type="region of interest" description="Disordered" evidence="5">
    <location>
        <begin position="1"/>
        <end position="127"/>
    </location>
</feature>
<gene>
    <name evidence="7" type="ORF">E1298_31230</name>
</gene>
<dbReference type="SUPFAM" id="SSF53474">
    <property type="entry name" value="alpha/beta-Hydrolases"/>
    <property type="match status" value="1"/>
</dbReference>
<dbReference type="SUPFAM" id="SSF52777">
    <property type="entry name" value="CoA-dependent acyltransferases"/>
    <property type="match status" value="6"/>
</dbReference>
<dbReference type="InterPro" id="IPR029063">
    <property type="entry name" value="SAM-dependent_MTases_sf"/>
</dbReference>
<evidence type="ECO:0000256" key="4">
    <source>
        <dbReference type="ARBA" id="ARBA00022737"/>
    </source>
</evidence>
<dbReference type="InterPro" id="IPR013217">
    <property type="entry name" value="Methyltransf_12"/>
</dbReference>
<dbReference type="InterPro" id="IPR001031">
    <property type="entry name" value="Thioesterase"/>
</dbReference>
<keyword evidence="3" id="KW-0597">Phosphoprotein</keyword>
<feature type="compositionally biased region" description="Basic residues" evidence="5">
    <location>
        <begin position="90"/>
        <end position="102"/>
    </location>
</feature>
<dbReference type="InterPro" id="IPR029058">
    <property type="entry name" value="AB_hydrolase_fold"/>
</dbReference>
<dbReference type="InterPro" id="IPR020806">
    <property type="entry name" value="PKS_PP-bd"/>
</dbReference>
<dbReference type="InterPro" id="IPR010071">
    <property type="entry name" value="AA_adenyl_dom"/>
</dbReference>
<dbReference type="InterPro" id="IPR023213">
    <property type="entry name" value="CAT-like_dom_sf"/>
</dbReference>
<dbReference type="GO" id="GO:0008610">
    <property type="term" value="P:lipid biosynthetic process"/>
    <property type="evidence" value="ECO:0007669"/>
    <property type="project" value="UniProtKB-ARBA"/>
</dbReference>
<dbReference type="FunFam" id="3.40.50.980:FF:000001">
    <property type="entry name" value="Non-ribosomal peptide synthetase"/>
    <property type="match status" value="2"/>
</dbReference>
<dbReference type="InterPro" id="IPR009081">
    <property type="entry name" value="PP-bd_ACP"/>
</dbReference>
<dbReference type="GO" id="GO:0031177">
    <property type="term" value="F:phosphopantetheine binding"/>
    <property type="evidence" value="ECO:0007669"/>
    <property type="project" value="InterPro"/>
</dbReference>
<dbReference type="CDD" id="cd19540">
    <property type="entry name" value="LCL_NRPS-like"/>
    <property type="match status" value="1"/>
</dbReference>
<dbReference type="SUPFAM" id="SSF53335">
    <property type="entry name" value="S-adenosyl-L-methionine-dependent methyltransferases"/>
    <property type="match status" value="1"/>
</dbReference>
<dbReference type="CDD" id="cd02440">
    <property type="entry name" value="AdoMet_MTases"/>
    <property type="match status" value="1"/>
</dbReference>
<feature type="non-terminal residue" evidence="7">
    <location>
        <position position="1"/>
    </location>
</feature>
<dbReference type="InterPro" id="IPR045851">
    <property type="entry name" value="AMP-bd_C_sf"/>
</dbReference>
<dbReference type="SUPFAM" id="SSF56801">
    <property type="entry name" value="Acetyl-CoA synthetase-like"/>
    <property type="match status" value="2"/>
</dbReference>
<feature type="region of interest" description="Disordered" evidence="5">
    <location>
        <begin position="2037"/>
        <end position="2061"/>
    </location>
</feature>
<dbReference type="PROSITE" id="PS00012">
    <property type="entry name" value="PHOSPHOPANTETHEINE"/>
    <property type="match status" value="3"/>
</dbReference>
<dbReference type="Pfam" id="PF00668">
    <property type="entry name" value="Condensation"/>
    <property type="match status" value="3"/>
</dbReference>
<dbReference type="Gene3D" id="2.30.38.10">
    <property type="entry name" value="Luciferase, Domain 3"/>
    <property type="match status" value="2"/>
</dbReference>
<dbReference type="InterPro" id="IPR006162">
    <property type="entry name" value="Ppantetheine_attach_site"/>
</dbReference>
<accession>A0A4R5ATU8</accession>
<dbReference type="OrthoDB" id="3671989at2"/>
<feature type="compositionally biased region" description="Basic and acidic residues" evidence="5">
    <location>
        <begin position="29"/>
        <end position="51"/>
    </location>
</feature>
<dbReference type="InterPro" id="IPR036736">
    <property type="entry name" value="ACP-like_sf"/>
</dbReference>
<dbReference type="PROSITE" id="PS00455">
    <property type="entry name" value="AMP_BINDING"/>
    <property type="match status" value="2"/>
</dbReference>
<protein>
    <submittedName>
        <fullName evidence="7">Amino acid adenylation domain-containing protein</fullName>
    </submittedName>
</protein>
<sequence>AAGDAAAGDTGAGDTGAAAEGGPLVELTPDERARLRPDAEDVPLRPGDRRGRPGRGRPAPGAGLARGPARPRRRRPARRGLAGGAGRAGPARRRPRRGRPHPVRPSDGRAAAAADRPPGVPAEEPTHVTDETTASVLEDVYPLSPLQRGLLFHALYDDADRDVYTVQAHLDLEGPADAARLRRAVAAVLRAHPNLRAGFWYEDLDEPVQFVPSETAASAVPFTAVEAPGEGGLDAVLEREWAAPFDVTDPPLIRFVLATAAPGAHRLVVTCHHLLLDGWSLPILLREVFAHYDGTPPPPTRPFRDYLLWLGDRDHAKDEQAWREALRDLAGPVLVAPGRAGASTDGDLREVPVRLPGGSASLSSAALASAAARAGVTPNTVVQTVWGLTVGALTGASDAVFGATVSGRPADLDGVEDMIGLFVNTVPVRVRTGGAGESFADLARRVQDDQVRLLDHHHLGLADIRRAADVPGTGPLFDTLLAFENYRGDPSALAAGDLAVTGLGARDATHFPLTLTAQPGPDTLALTVAHRTGAIDAALAESVAGRVAHLLAAFTADPDGPVPVLPALRDAAVLTPPPAAPGEGLLAPYRAPAPGAETVLAGLFADVLATPEIGADDDFFALGGDSIVSITLVGRARAAGLPITARQVFELRTVAALATALAAGDAAAGDTGAGDTGAAAEGGPLVELTPDERARLRPDAEDVLPLSPLQAGLLFESTYDTSGRDLYITQLVVDVRHPVDAAELRAAGDALLARNANLRAGFVQDGLSRPVQVVAPAMPMPFREADLRGQGPEALDALMDADLAERFDLAAPPLIRMTAVRLAEDRQRIVVTHHTLLWDGWSSGLVVQELLGLVRDPDAVPRGVPFRRYLEWLDGRDTAEGARAWAASLDGVTEPTLVAPGHTLRGGALPGMVLTPAGERLSAALAGLGRRRGLTLNTLVSGAWSLLLASLTGRDDVVFGATVSGRPAEIPGIEDTIGLFLNTVPVRVRPRPDEPAAAFLARLQAEQAALLPHHHVGLADIQRAAGMPQLFDTLQVVRNTPVDMTARDRLADHFGIDEVDTLDATHFPLSFTTNTGRELSFEWKYRKDVFDRAEVEALSERLVGLLEQIVAAPDTPLAELEVLTAGERTDVLDRWNASEREVPVVSVADLLGERAAVCGGETALVFGGVGVSYGELSSRVRRLARLLMARGAGPECVVALGLPRSADMVAALFAVLETGAAYLPLELDYPAERLAFMVRDARPICLLTTAEAAERLPEAPQTVVLDAPETVAELASLPDGPIHDSERVAAMGPDHPVYVIYTSGSTGRPKGVVTPYRGLTNMQFNHREAIFDPVVRAAGGRRLRIAHTVSFSFDMSWEELLWLVEGHEVHVLDEEVRRDADALTRYCAENRIDVINVTPSYAQELIDFGLLDAGRHRPPLVLLGGEAVPETLWARLRDTGGVLGYNLYGPTEYTINTLGGGTTDSATSTVGRPIWNTKAYVLDAWLRPVPPGVPGELYIAGIGMARGYLNRPDLTAERFVASPFGEPGERLYRTGDLVRWRRDGLLDYLGRTDDQIKIRGYRVELGEIENALARNPEVAQAAVVVHDTGETRRLVGYVVPGAAEADGGGRDDTADLDQVGEWREVYDAQYGQGPADAFGADFVGWTSSYDGAPIPVEEMREWRDTTVDAIRSLDPRRVLEIGVGTGLLMSRLAPDSDDYWATDLSAPLIGTLRGQVAAEPSLAGKVTLRAQPAHDFTGLPRGHFDVIVLNSVAQYFPSAAYFEDVLRGALELLAPGGSLFAGDLRNLRGARCFHTAIRLAGATASAEAPALRAAADRALLLEKELLVDPALPGSLGLPGVTGVDVRVRRGRARNELTRHRFDAILHTGPVTDVSEVPAVAWTDAGGLDGLAELIAAGGPLRVRGVPNARMTGESAARRALADDVTAAAALRALAAPGGIDPEDLHDLGDRLGLRTVVTWGDAEDTVDALFLPPGTGPLGGVRPAAAPPSPASVPARSRAAGTLPALLGDRLRASLPEHMVPATIMVLDRLPLTGNGKLDRRALPAPDAGPASAGRPPATPEEETLCRIAAEVLGVPSVGADDDFFALGGHSLLATRLITKARAALGVTLAIRDLFEERTPAGLAARAAGAERAAGRPVLAPRPRPARIPLSYAQRRLWFLHQVEGRSAAYNIPLALRVRGDLDLDALRAALGDVMTRHESLRTVFADDDGVAHQRILADAEPTLDVLDVAEEEVGAAVDEAARYAFALDAEPPLRTRVLRLGPGHQVVVFLFHHIVGDEWSIRPFIGDLTAAYRARLDGREPRWEPLPVQYADYALWQREVLGDPADPASVLARQARFWTGALAGLPEELALPTDRPRPAVASYRGGTVERVLPAGLVQRIRDLAAGSGATTFMVMQAALSALLHRLGAGDDIPLGSPAAGRDDEALQDLVGFFVNTLVLRADVSGDPAFAELLDRVRSFDLAAFAHQDMPFERLVEVVNPPRSLARHPLFQVMLGYQNLSGGNDSLFGLDTRPEPFGTAAAKFDLDLNVIEYSGATGMELVLEYAADLFDASTAELLLARLEALLAQVTADPGRPVSDIDLLTGDEAALIERWNASEREVPVVSVADLLGERAAVCGGETALVFDGVGVSYGELSSRVRRLARLLMARGAGPESVVALGLPRSADMVAALFAVLETGAAYLPLELDYPAERLAFMMDDAAPRCLLTTRALQETLPGAPQTVVLDAPETVAELASLPDGPIRDSERVAAVGLDHPAYVIYTSGSTGRPKGVVTPYRGLTNMQFNHREAIFDPVVRAAGGRRLRIAHTVSFSFDMSWEELLWLVEGHEVHVLDEEVRRDPDALTRYCRDHRIDVVNVTPSYAGELIDRGLLDEPRPPLVLLGGEAVPEALWARLRDTGGVLGYNLYGPTEYTINTLGGGTTDSATSTVGRPIWNTRAHVLDERLRQVPIGVPGELYIAGVGMARGYLNRPDLTAERFVASPFGEPGERLYRTGDLVRWRRDGLLDYLGRTDDQIKINGYRVELGEIETALHALPGIAQAAVVADEHGGLKRLVAHLVPAAGAELDPAAVRAALAVRLPRHMVPGAFGVLDRLPLTVNGKLDRRALPAPEPAAASRPPRTPLERSLCAVFAEVLGAAEVGVDDDFFALGGHSLLAMRLVGRLRTVLGVRLPVGAVLSAPTVAALAAAVADAPADPGTGTGPFDPVLRLRPGPGRPLFCLPATTGLSWNYAGLAEHLPDGVALYGLQAPRLSGADVPASSIADLGRHYAARIQAVQPEGPCHLLGWSYGGQLAHAAATALQAAGREVGLLALLDAYPRDETDPAEVTEVEAAAFLLRLAGHPGAAAPTLDAAVRAIAAGDGPMATFDEAALRRVAATVHEAVTVPLDFAVFDGDAVCFTATADATFSPSLWRPHLTGKVREHPVACAHDDMLGPGPLAAIGAVVAEVLGAAR</sequence>
<name>A0A4R5ATU8_9ACTN</name>
<dbReference type="Gene3D" id="1.10.1200.10">
    <property type="entry name" value="ACP-like"/>
    <property type="match status" value="1"/>
</dbReference>
<evidence type="ECO:0000259" key="6">
    <source>
        <dbReference type="PROSITE" id="PS50075"/>
    </source>
</evidence>
<feature type="compositionally biased region" description="Low complexity" evidence="5">
    <location>
        <begin position="108"/>
        <end position="117"/>
    </location>
</feature>
<dbReference type="SMART" id="SM00824">
    <property type="entry name" value="PKS_TE"/>
    <property type="match status" value="1"/>
</dbReference>
<evidence type="ECO:0000256" key="5">
    <source>
        <dbReference type="SAM" id="MobiDB-lite"/>
    </source>
</evidence>
<evidence type="ECO:0000256" key="3">
    <source>
        <dbReference type="ARBA" id="ARBA00022553"/>
    </source>
</evidence>
<keyword evidence="4" id="KW-0677">Repeat</keyword>
<dbReference type="InterPro" id="IPR025110">
    <property type="entry name" value="AMP-bd_C"/>
</dbReference>
<keyword evidence="8" id="KW-1185">Reference proteome</keyword>
<dbReference type="Pfam" id="PF13193">
    <property type="entry name" value="AMP-binding_C"/>
    <property type="match status" value="2"/>
</dbReference>
<dbReference type="Gene3D" id="3.40.50.980">
    <property type="match status" value="4"/>
</dbReference>
<feature type="compositionally biased region" description="Basic residues" evidence="5">
    <location>
        <begin position="69"/>
        <end position="78"/>
    </location>
</feature>
<evidence type="ECO:0000256" key="1">
    <source>
        <dbReference type="ARBA" id="ARBA00001957"/>
    </source>
</evidence>
<dbReference type="SUPFAM" id="SSF47336">
    <property type="entry name" value="ACP-like"/>
    <property type="match status" value="3"/>
</dbReference>